<keyword evidence="3" id="KW-1185">Reference proteome</keyword>
<evidence type="ECO:0000313" key="2">
    <source>
        <dbReference type="EMBL" id="MFB9909262.1"/>
    </source>
</evidence>
<dbReference type="InterPro" id="IPR002918">
    <property type="entry name" value="Lipase_EstA/Esterase_EstB"/>
</dbReference>
<comment type="caution">
    <text evidence="2">The sequence shown here is derived from an EMBL/GenBank/DDBJ whole genome shotgun (WGS) entry which is preliminary data.</text>
</comment>
<keyword evidence="1" id="KW-0732">Signal</keyword>
<accession>A0ABV6A7U8</accession>
<reference evidence="2 3" key="1">
    <citation type="submission" date="2024-09" db="EMBL/GenBank/DDBJ databases">
        <authorList>
            <person name="Sun Q."/>
            <person name="Mori K."/>
        </authorList>
    </citation>
    <scope>NUCLEOTIDE SEQUENCE [LARGE SCALE GENOMIC DNA]</scope>
    <source>
        <strain evidence="2 3">TBRC 7907</strain>
    </source>
</reference>
<dbReference type="InterPro" id="IPR029058">
    <property type="entry name" value="AB_hydrolase_fold"/>
</dbReference>
<dbReference type="SUPFAM" id="SSF53474">
    <property type="entry name" value="alpha/beta-Hydrolases"/>
    <property type="match status" value="1"/>
</dbReference>
<name>A0ABV6A7U8_9PSEU</name>
<protein>
    <submittedName>
        <fullName evidence="2">Esterase/lipase family protein</fullName>
    </submittedName>
</protein>
<dbReference type="PANTHER" id="PTHR32015">
    <property type="entry name" value="FASTING INDUCED LIPASE"/>
    <property type="match status" value="1"/>
</dbReference>
<evidence type="ECO:0000256" key="1">
    <source>
        <dbReference type="SAM" id="SignalP"/>
    </source>
</evidence>
<dbReference type="Gene3D" id="3.40.50.1820">
    <property type="entry name" value="alpha/beta hydrolase"/>
    <property type="match status" value="1"/>
</dbReference>
<proteinExistence type="predicted"/>
<gene>
    <name evidence="2" type="ORF">ACFFQA_35450</name>
</gene>
<dbReference type="RefSeq" id="WP_377861969.1">
    <property type="nucleotide sequence ID" value="NZ_JBHLZU010000033.1"/>
</dbReference>
<dbReference type="Proteomes" id="UP001589693">
    <property type="component" value="Unassembled WGS sequence"/>
</dbReference>
<feature type="signal peptide" evidence="1">
    <location>
        <begin position="1"/>
        <end position="21"/>
    </location>
</feature>
<organism evidence="2 3">
    <name type="scientific">Allokutzneria oryzae</name>
    <dbReference type="NCBI Taxonomy" id="1378989"/>
    <lineage>
        <taxon>Bacteria</taxon>
        <taxon>Bacillati</taxon>
        <taxon>Actinomycetota</taxon>
        <taxon>Actinomycetes</taxon>
        <taxon>Pseudonocardiales</taxon>
        <taxon>Pseudonocardiaceae</taxon>
        <taxon>Allokutzneria</taxon>
    </lineage>
</organism>
<dbReference type="Pfam" id="PF01674">
    <property type="entry name" value="Lipase_2"/>
    <property type="match status" value="1"/>
</dbReference>
<evidence type="ECO:0000313" key="3">
    <source>
        <dbReference type="Proteomes" id="UP001589693"/>
    </source>
</evidence>
<dbReference type="PANTHER" id="PTHR32015:SF1">
    <property type="entry name" value="LIPASE"/>
    <property type="match status" value="1"/>
</dbReference>
<dbReference type="EMBL" id="JBHLZU010000033">
    <property type="protein sequence ID" value="MFB9909262.1"/>
    <property type="molecule type" value="Genomic_DNA"/>
</dbReference>
<sequence length="248" mass="26290">MRTLFAALLILGTAITPTAAASTVDAACSSNKRPVILLHGTASDSRSTWRELTEALRKENRCGYALDYGNQGKNPIAQSAKEVSAYVDRVLRETHSSDVDIVGYSQGAVLARHYLKFLGGAAKTNSLIGIAPTNHGIADTLPDWLLKRCPACGDQLAGSAFMTALNQGGDLVGAVRHTTIASKHDGTVTLASQALTGPADRVTNVVIQDACPLDFTGHPFMPHARPVVEWTVNALRREGLADPAHHGC</sequence>
<feature type="chain" id="PRO_5046240582" evidence="1">
    <location>
        <begin position="22"/>
        <end position="248"/>
    </location>
</feature>